<dbReference type="EC" id="3.4.11.9" evidence="4"/>
<reference evidence="15 16" key="1">
    <citation type="journal article" date="2016" name="Genome Announc.">
        <title>Draft Genome Sequence of 'Halomonas chromatireducens' Strain AGD 8-3, a Haloalkaliphilic Chromate- and Selenite-Reducing Gammaproteobacterium.</title>
        <authorList>
            <person name="Sharko F.S."/>
            <person name="Shapovalova A.A."/>
            <person name="Tsygankova S.V."/>
            <person name="Komova A.V."/>
            <person name="Boulygina E.S."/>
            <person name="Teslyuk A.B."/>
            <person name="Gotovtsev P.M."/>
            <person name="Namsaraev Z.B."/>
            <person name="Khijniak T.V."/>
            <person name="Nedoluzhko A.V."/>
            <person name="Vasilov R.G."/>
        </authorList>
    </citation>
    <scope>NUCLEOTIDE SEQUENCE [LARGE SCALE GENOMIC DNA]</scope>
    <source>
        <strain evidence="15 16">AGD 8-3</strain>
    </source>
</reference>
<dbReference type="Pfam" id="PF00557">
    <property type="entry name" value="Peptidase_M24"/>
    <property type="match status" value="1"/>
</dbReference>
<keyword evidence="9" id="KW-0464">Manganese</keyword>
<evidence type="ECO:0000313" key="16">
    <source>
        <dbReference type="Proteomes" id="UP000063387"/>
    </source>
</evidence>
<feature type="domain" description="Aminopeptidase P N-terminal" evidence="14">
    <location>
        <begin position="12"/>
        <end position="146"/>
    </location>
</feature>
<dbReference type="InterPro" id="IPR052433">
    <property type="entry name" value="X-Pro_dipept-like"/>
</dbReference>
<dbReference type="GO" id="GO:0006508">
    <property type="term" value="P:proteolysis"/>
    <property type="evidence" value="ECO:0007669"/>
    <property type="project" value="UniProtKB-KW"/>
</dbReference>
<evidence type="ECO:0000256" key="11">
    <source>
        <dbReference type="ARBA" id="ARBA00075356"/>
    </source>
</evidence>
<dbReference type="CDD" id="cd01087">
    <property type="entry name" value="Prolidase"/>
    <property type="match status" value="1"/>
</dbReference>
<dbReference type="InterPro" id="IPR036005">
    <property type="entry name" value="Creatinase/aminopeptidase-like"/>
</dbReference>
<dbReference type="InterPro" id="IPR029149">
    <property type="entry name" value="Creatin/AminoP/Spt16_N"/>
</dbReference>
<keyword evidence="16" id="KW-1185">Reference proteome</keyword>
<evidence type="ECO:0000256" key="8">
    <source>
        <dbReference type="ARBA" id="ARBA00023049"/>
    </source>
</evidence>
<evidence type="ECO:0000256" key="3">
    <source>
        <dbReference type="ARBA" id="ARBA00008766"/>
    </source>
</evidence>
<dbReference type="PANTHER" id="PTHR43226">
    <property type="entry name" value="XAA-PRO AMINOPEPTIDASE 3"/>
    <property type="match status" value="1"/>
</dbReference>
<evidence type="ECO:0000256" key="7">
    <source>
        <dbReference type="ARBA" id="ARBA00022801"/>
    </source>
</evidence>
<protein>
    <recommendedName>
        <fullName evidence="10">Xaa-Pro aminopeptidase</fullName>
        <ecNumber evidence="4">3.4.11.9</ecNumber>
    </recommendedName>
    <alternativeName>
        <fullName evidence="11">Aminopeptidase P II</fullName>
    </alternativeName>
    <alternativeName>
        <fullName evidence="12">X-Pro aminopeptidase</fullName>
    </alternativeName>
</protein>
<dbReference type="EMBL" id="CP014226">
    <property type="protein sequence ID" value="AMD00140.1"/>
    <property type="molecule type" value="Genomic_DNA"/>
</dbReference>
<evidence type="ECO:0000256" key="10">
    <source>
        <dbReference type="ARBA" id="ARBA00069363"/>
    </source>
</evidence>
<dbReference type="SUPFAM" id="SSF55920">
    <property type="entry name" value="Creatinase/aminopeptidase"/>
    <property type="match status" value="1"/>
</dbReference>
<evidence type="ECO:0000256" key="4">
    <source>
        <dbReference type="ARBA" id="ARBA00012574"/>
    </source>
</evidence>
<keyword evidence="7 15" id="KW-0378">Hydrolase</keyword>
<reference evidence="15 16" key="2">
    <citation type="submission" date="2016-02" db="EMBL/GenBank/DDBJ databases">
        <authorList>
            <person name="Wen L."/>
            <person name="He K."/>
            <person name="Yang H."/>
        </authorList>
    </citation>
    <scope>NUCLEOTIDE SEQUENCE [LARGE SCALE GENOMIC DNA]</scope>
    <source>
        <strain evidence="15 16">AGD 8-3</strain>
    </source>
</reference>
<dbReference type="InterPro" id="IPR000994">
    <property type="entry name" value="Pept_M24"/>
</dbReference>
<evidence type="ECO:0000313" key="15">
    <source>
        <dbReference type="EMBL" id="AMD00140.1"/>
    </source>
</evidence>
<dbReference type="STRING" id="507626.LOKO_01063"/>
<comment type="catalytic activity">
    <reaction evidence="1">
        <text>Release of any N-terminal amino acid, including proline, that is linked to proline, even from a dipeptide or tripeptide.</text>
        <dbReference type="EC" id="3.4.11.9"/>
    </reaction>
</comment>
<sequence length="445" mass="48305">MLPDPLPRPAAISNDEYRTRRASLMAQLPADSAVLLMGASLVTRSRDSDYPFRQNSDFHYLTGFPEPDALLLLLPGRSDGESVLFCQDRDPTLEAWTGIRLGAEGAVREHGVDQAFENAERDDLLAALLDGRTTLYLMLADPEAMALADEVRGQLAARARQGARPADAFADLAPLLHEARLIKSQGELALMRHAAEISARGHVRAMRASRPGLAEYHLQAELEHEFRWQGASGPAYATIVGGGASACVLHYIENNQPLRDGELVLIDAGAELDLYAGDITRTFPVGGRFSEAQRALYEVVLEAQERAVVAIQPGVTLIEIHEGVVHDLTAGLIRLGLLQGEVSARIEDASFKRFYLHSTSHWLGLDVHDVGAYRQGGSPRPLAPGMVLTVEPGLYIPADDDIPAEFRGIGIRIEDDVAVTDSGHEVLTAGVPKGVREIEALMVKK</sequence>
<name>A0A0X8HCT5_9GAMM</name>
<accession>A0A0X8HCT5</accession>
<evidence type="ECO:0000256" key="2">
    <source>
        <dbReference type="ARBA" id="ARBA00001936"/>
    </source>
</evidence>
<dbReference type="SMART" id="SM01011">
    <property type="entry name" value="AMP_N"/>
    <property type="match status" value="1"/>
</dbReference>
<dbReference type="RefSeq" id="WP_066445984.1">
    <property type="nucleotide sequence ID" value="NZ_CP014226.1"/>
</dbReference>
<dbReference type="SUPFAM" id="SSF53092">
    <property type="entry name" value="Creatinase/prolidase N-terminal domain"/>
    <property type="match status" value="1"/>
</dbReference>
<dbReference type="PROSITE" id="PS00491">
    <property type="entry name" value="PROLINE_PEPTIDASE"/>
    <property type="match status" value="1"/>
</dbReference>
<keyword evidence="15" id="KW-0031">Aminopeptidase</keyword>
<organism evidence="15 16">
    <name type="scientific">Halomonas chromatireducens</name>
    <dbReference type="NCBI Taxonomy" id="507626"/>
    <lineage>
        <taxon>Bacteria</taxon>
        <taxon>Pseudomonadati</taxon>
        <taxon>Pseudomonadota</taxon>
        <taxon>Gammaproteobacteria</taxon>
        <taxon>Oceanospirillales</taxon>
        <taxon>Halomonadaceae</taxon>
        <taxon>Halomonas</taxon>
    </lineage>
</organism>
<dbReference type="GO" id="GO:0005829">
    <property type="term" value="C:cytosol"/>
    <property type="evidence" value="ECO:0007669"/>
    <property type="project" value="TreeGrafter"/>
</dbReference>
<comment type="similarity">
    <text evidence="3 13">Belongs to the peptidase M24B family.</text>
</comment>
<evidence type="ECO:0000256" key="6">
    <source>
        <dbReference type="ARBA" id="ARBA00022723"/>
    </source>
</evidence>
<keyword evidence="5" id="KW-0645">Protease</keyword>
<evidence type="ECO:0000259" key="14">
    <source>
        <dbReference type="SMART" id="SM01011"/>
    </source>
</evidence>
<dbReference type="OrthoDB" id="9806388at2"/>
<dbReference type="GO" id="GO:0030145">
    <property type="term" value="F:manganese ion binding"/>
    <property type="evidence" value="ECO:0007669"/>
    <property type="project" value="InterPro"/>
</dbReference>
<evidence type="ECO:0000256" key="1">
    <source>
        <dbReference type="ARBA" id="ARBA00001424"/>
    </source>
</evidence>
<keyword evidence="8" id="KW-0482">Metalloprotease</keyword>
<dbReference type="PATRIC" id="fig|507626.3.peg.1053"/>
<dbReference type="NCBIfam" id="NF008131">
    <property type="entry name" value="PRK10879.1"/>
    <property type="match status" value="1"/>
</dbReference>
<evidence type="ECO:0000256" key="5">
    <source>
        <dbReference type="ARBA" id="ARBA00022670"/>
    </source>
</evidence>
<dbReference type="AlphaFoldDB" id="A0A0X8HCT5"/>
<dbReference type="PANTHER" id="PTHR43226:SF4">
    <property type="entry name" value="XAA-PRO AMINOPEPTIDASE 3"/>
    <property type="match status" value="1"/>
</dbReference>
<dbReference type="Proteomes" id="UP000063387">
    <property type="component" value="Chromosome"/>
</dbReference>
<dbReference type="Gene3D" id="3.40.350.10">
    <property type="entry name" value="Creatinase/prolidase N-terminal domain"/>
    <property type="match status" value="1"/>
</dbReference>
<comment type="cofactor">
    <cofactor evidence="2">
        <name>Mn(2+)</name>
        <dbReference type="ChEBI" id="CHEBI:29035"/>
    </cofactor>
</comment>
<keyword evidence="6 13" id="KW-0479">Metal-binding</keyword>
<dbReference type="GO" id="GO:0070006">
    <property type="term" value="F:metalloaminopeptidase activity"/>
    <property type="evidence" value="ECO:0007669"/>
    <property type="project" value="InterPro"/>
</dbReference>
<evidence type="ECO:0000256" key="13">
    <source>
        <dbReference type="RuleBase" id="RU000590"/>
    </source>
</evidence>
<evidence type="ECO:0000256" key="12">
    <source>
        <dbReference type="ARBA" id="ARBA00081411"/>
    </source>
</evidence>
<dbReference type="FunFam" id="3.90.230.10:FF:000002">
    <property type="entry name" value="Xaa-Pro aminopeptidase 3"/>
    <property type="match status" value="1"/>
</dbReference>
<proteinExistence type="inferred from homology"/>
<dbReference type="InterPro" id="IPR007865">
    <property type="entry name" value="Aminopep_P_N"/>
</dbReference>
<evidence type="ECO:0000256" key="9">
    <source>
        <dbReference type="ARBA" id="ARBA00023211"/>
    </source>
</evidence>
<gene>
    <name evidence="15" type="primary">pepP</name>
    <name evidence="15" type="ORF">LOKO_01063</name>
</gene>
<dbReference type="InterPro" id="IPR001131">
    <property type="entry name" value="Peptidase_M24B_aminopep-P_CS"/>
</dbReference>
<dbReference type="Pfam" id="PF05195">
    <property type="entry name" value="AMP_N"/>
    <property type="match status" value="1"/>
</dbReference>
<dbReference type="KEGG" id="hco:LOKO_01063"/>
<dbReference type="Gene3D" id="3.90.230.10">
    <property type="entry name" value="Creatinase/methionine aminopeptidase superfamily"/>
    <property type="match status" value="1"/>
</dbReference>